<reference evidence="11 12" key="1">
    <citation type="submission" date="2020-07" db="EMBL/GenBank/DDBJ databases">
        <authorList>
            <person name="Cui H."/>
        </authorList>
    </citation>
    <scope>NUCLEOTIDE SEQUENCE [LARGE SCALE GENOMIC DNA]</scope>
    <source>
        <strain evidence="11 12">YPL8</strain>
    </source>
</reference>
<dbReference type="SMART" id="SM00387">
    <property type="entry name" value="HATPase_c"/>
    <property type="match status" value="1"/>
</dbReference>
<feature type="domain" description="Histidine kinase" evidence="9">
    <location>
        <begin position="351"/>
        <end position="553"/>
    </location>
</feature>
<dbReference type="SUPFAM" id="SSF55785">
    <property type="entry name" value="PYP-like sensor domain (PAS domain)"/>
    <property type="match status" value="1"/>
</dbReference>
<organism evidence="11 12">
    <name type="scientific">Natrinema halophilum</name>
    <dbReference type="NCBI Taxonomy" id="1699371"/>
    <lineage>
        <taxon>Archaea</taxon>
        <taxon>Methanobacteriati</taxon>
        <taxon>Methanobacteriota</taxon>
        <taxon>Stenosarchaea group</taxon>
        <taxon>Halobacteria</taxon>
        <taxon>Halobacteriales</taxon>
        <taxon>Natrialbaceae</taxon>
        <taxon>Natrinema</taxon>
    </lineage>
</organism>
<dbReference type="Pfam" id="PF00512">
    <property type="entry name" value="HisKA"/>
    <property type="match status" value="1"/>
</dbReference>
<evidence type="ECO:0000256" key="1">
    <source>
        <dbReference type="ARBA" id="ARBA00000085"/>
    </source>
</evidence>
<evidence type="ECO:0000256" key="2">
    <source>
        <dbReference type="ARBA" id="ARBA00012438"/>
    </source>
</evidence>
<feature type="transmembrane region" description="Helical" evidence="8">
    <location>
        <begin position="27"/>
        <end position="45"/>
    </location>
</feature>
<evidence type="ECO:0000313" key="11">
    <source>
        <dbReference type="EMBL" id="QLG48577.1"/>
    </source>
</evidence>
<keyword evidence="7" id="KW-0175">Coiled coil</keyword>
<keyword evidence="12" id="KW-1185">Reference proteome</keyword>
<dbReference type="PRINTS" id="PR00344">
    <property type="entry name" value="BCTRLSENSOR"/>
</dbReference>
<evidence type="ECO:0000259" key="10">
    <source>
        <dbReference type="PROSITE" id="PS50113"/>
    </source>
</evidence>
<feature type="transmembrane region" description="Helical" evidence="8">
    <location>
        <begin position="87"/>
        <end position="108"/>
    </location>
</feature>
<dbReference type="InterPro" id="IPR003594">
    <property type="entry name" value="HATPase_dom"/>
</dbReference>
<dbReference type="Gene3D" id="1.10.287.130">
    <property type="match status" value="1"/>
</dbReference>
<dbReference type="InterPro" id="IPR035965">
    <property type="entry name" value="PAS-like_dom_sf"/>
</dbReference>
<keyword evidence="8" id="KW-1133">Transmembrane helix</keyword>
<evidence type="ECO:0000313" key="12">
    <source>
        <dbReference type="Proteomes" id="UP000509241"/>
    </source>
</evidence>
<keyword evidence="4" id="KW-0808">Transferase</keyword>
<evidence type="ECO:0000256" key="4">
    <source>
        <dbReference type="ARBA" id="ARBA00022679"/>
    </source>
</evidence>
<dbReference type="CDD" id="cd00075">
    <property type="entry name" value="HATPase"/>
    <property type="match status" value="1"/>
</dbReference>
<dbReference type="Pfam" id="PF02518">
    <property type="entry name" value="HATPase_c"/>
    <property type="match status" value="1"/>
</dbReference>
<proteinExistence type="predicted"/>
<keyword evidence="5" id="KW-0418">Kinase</keyword>
<evidence type="ECO:0000259" key="9">
    <source>
        <dbReference type="PROSITE" id="PS50109"/>
    </source>
</evidence>
<feature type="transmembrane region" description="Helical" evidence="8">
    <location>
        <begin position="169"/>
        <end position="189"/>
    </location>
</feature>
<keyword evidence="8" id="KW-0812">Transmembrane</keyword>
<dbReference type="InterPro" id="IPR004358">
    <property type="entry name" value="Sig_transdc_His_kin-like_C"/>
</dbReference>
<protein>
    <recommendedName>
        <fullName evidence="2">histidine kinase</fullName>
        <ecNumber evidence="2">2.7.13.3</ecNumber>
    </recommendedName>
</protein>
<evidence type="ECO:0000256" key="8">
    <source>
        <dbReference type="SAM" id="Phobius"/>
    </source>
</evidence>
<dbReference type="EMBL" id="CP058601">
    <property type="protein sequence ID" value="QLG48577.1"/>
    <property type="molecule type" value="Genomic_DNA"/>
</dbReference>
<keyword evidence="8" id="KW-0472">Membrane</keyword>
<dbReference type="KEGG" id="haly:HYG82_06815"/>
<accession>A0A7D5KQQ3</accession>
<dbReference type="InterPro" id="IPR050736">
    <property type="entry name" value="Sensor_HK_Regulatory"/>
</dbReference>
<keyword evidence="6" id="KW-0902">Two-component regulatory system</keyword>
<dbReference type="CDD" id="cd00082">
    <property type="entry name" value="HisKA"/>
    <property type="match status" value="1"/>
</dbReference>
<dbReference type="SMART" id="SM00388">
    <property type="entry name" value="HisKA"/>
    <property type="match status" value="1"/>
</dbReference>
<evidence type="ECO:0000256" key="3">
    <source>
        <dbReference type="ARBA" id="ARBA00022553"/>
    </source>
</evidence>
<dbReference type="SUPFAM" id="SSF55874">
    <property type="entry name" value="ATPase domain of HSP90 chaperone/DNA topoisomerase II/histidine kinase"/>
    <property type="match status" value="1"/>
</dbReference>
<dbReference type="Pfam" id="PF16927">
    <property type="entry name" value="HisKA_7TM"/>
    <property type="match status" value="1"/>
</dbReference>
<dbReference type="InterPro" id="IPR005467">
    <property type="entry name" value="His_kinase_dom"/>
</dbReference>
<dbReference type="Proteomes" id="UP000509241">
    <property type="component" value="Chromosome"/>
</dbReference>
<evidence type="ECO:0000256" key="5">
    <source>
        <dbReference type="ARBA" id="ARBA00022777"/>
    </source>
</evidence>
<dbReference type="Gene3D" id="3.30.565.10">
    <property type="entry name" value="Histidine kinase-like ATPase, C-terminal domain"/>
    <property type="match status" value="1"/>
</dbReference>
<keyword evidence="3" id="KW-0597">Phosphoprotein</keyword>
<dbReference type="InterPro" id="IPR036890">
    <property type="entry name" value="HATPase_C_sf"/>
</dbReference>
<dbReference type="EC" id="2.7.13.3" evidence="2"/>
<dbReference type="PROSITE" id="PS50109">
    <property type="entry name" value="HIS_KIN"/>
    <property type="match status" value="1"/>
</dbReference>
<dbReference type="SUPFAM" id="SSF47384">
    <property type="entry name" value="Homodimeric domain of signal transducing histidine kinase"/>
    <property type="match status" value="1"/>
</dbReference>
<feature type="transmembrane region" description="Helical" evidence="8">
    <location>
        <begin position="135"/>
        <end position="157"/>
    </location>
</feature>
<dbReference type="InterPro" id="IPR036097">
    <property type="entry name" value="HisK_dim/P_sf"/>
</dbReference>
<dbReference type="InterPro" id="IPR003661">
    <property type="entry name" value="HisK_dim/P_dom"/>
</dbReference>
<dbReference type="GO" id="GO:0000155">
    <property type="term" value="F:phosphorelay sensor kinase activity"/>
    <property type="evidence" value="ECO:0007669"/>
    <property type="project" value="InterPro"/>
</dbReference>
<dbReference type="InterPro" id="IPR031621">
    <property type="entry name" value="HisKA_7TM"/>
</dbReference>
<dbReference type="OrthoDB" id="8127at2157"/>
<dbReference type="PROSITE" id="PS50113">
    <property type="entry name" value="PAC"/>
    <property type="match status" value="1"/>
</dbReference>
<evidence type="ECO:0000256" key="7">
    <source>
        <dbReference type="SAM" id="Coils"/>
    </source>
</evidence>
<dbReference type="PANTHER" id="PTHR43711">
    <property type="entry name" value="TWO-COMPONENT HISTIDINE KINASE"/>
    <property type="match status" value="1"/>
</dbReference>
<gene>
    <name evidence="11" type="ORF">HYG82_06815</name>
</gene>
<feature type="coiled-coil region" evidence="7">
    <location>
        <begin position="321"/>
        <end position="351"/>
    </location>
</feature>
<dbReference type="GeneID" id="56032988"/>
<evidence type="ECO:0000256" key="6">
    <source>
        <dbReference type="ARBA" id="ARBA00023012"/>
    </source>
</evidence>
<sequence>MTFLTLLLLALWSYRSGAEFSGFGMFLLLILIAAFWQLEILTIYFTSDTALLKFLTYSEKVTGIIGGSVYFTLISQYTNNDYHRRRWVQAVLVGLPVFLVVMATVPSLRRLTIEEFTVHQSGVPFTFAAFDRGPLYFFALNLNYAITTVGLIILVRFILQTRRTAWPRILFLMASAVFVSILNFLSISGRVPLPGFNYASFGALPTALATMVAIYQFQLLDIIPVARNTLVESLNDAVIVVDERRCVVDYNQKAASMRSSLPDEEGELLAAVWPALASQVDFDVSTRHTTQLTLRIDGQRRYYSLLISPVRKSTDHELSGYSLLLRDVTELETSRQQLREQNQRLDQVASTISHDLRNPLNVAQGYLLALEEQVDGEALETVEEIDHSHERMSAIIDDVLLLARQDSTVDRSELNLADVVRDAWDNVDTAGATLHVDVDRHLRADRTKLLRVFENLFRNAIEHGSDAEIDAAEPAEAGAGVTVTVTGLDDGFAVADDGPGIPSEDRDDVFEYGYTTSDSGTGFGLAIVQRLLEVHGWTIELDPSSDGARFIVSGVKPVEPARSDGGRTGEQMGTS</sequence>
<dbReference type="Gene3D" id="3.30.450.20">
    <property type="entry name" value="PAS domain"/>
    <property type="match status" value="1"/>
</dbReference>
<feature type="domain" description="PAC" evidence="10">
    <location>
        <begin position="287"/>
        <end position="340"/>
    </location>
</feature>
<dbReference type="RefSeq" id="WP_179260315.1">
    <property type="nucleotide sequence ID" value="NZ_CP058601.1"/>
</dbReference>
<comment type="catalytic activity">
    <reaction evidence="1">
        <text>ATP + protein L-histidine = ADP + protein N-phospho-L-histidine.</text>
        <dbReference type="EC" id="2.7.13.3"/>
    </reaction>
</comment>
<name>A0A7D5KQQ3_9EURY</name>
<dbReference type="PANTHER" id="PTHR43711:SF1">
    <property type="entry name" value="HISTIDINE KINASE 1"/>
    <property type="match status" value="1"/>
</dbReference>
<dbReference type="InterPro" id="IPR000700">
    <property type="entry name" value="PAS-assoc_C"/>
</dbReference>
<dbReference type="AlphaFoldDB" id="A0A7D5KQQ3"/>